<name>A0ABU8B5Q2_9BRAD</name>
<dbReference type="Proteomes" id="UP001364224">
    <property type="component" value="Unassembled WGS sequence"/>
</dbReference>
<organism evidence="1 2">
    <name type="scientific">Bradyrhizobium algeriense</name>
    <dbReference type="NCBI Taxonomy" id="634784"/>
    <lineage>
        <taxon>Bacteria</taxon>
        <taxon>Pseudomonadati</taxon>
        <taxon>Pseudomonadota</taxon>
        <taxon>Alphaproteobacteria</taxon>
        <taxon>Hyphomicrobiales</taxon>
        <taxon>Nitrobacteraceae</taxon>
        <taxon>Bradyrhizobium</taxon>
    </lineage>
</organism>
<dbReference type="EMBL" id="JAZHRV010000001">
    <property type="protein sequence ID" value="MEH2553871.1"/>
    <property type="molecule type" value="Genomic_DNA"/>
</dbReference>
<gene>
    <name evidence="1" type="ORF">V1286_001400</name>
</gene>
<sequence length="173" mass="19119">MAMTPSSPARFALLNAAWPCFFRWTLKRIDAETDQWMAAQNSVQALLALDQWCAAQIIVVEEEKIEDVISEARFALQGVLQQLKPGSAVRVEGHQFAIDHGVALDNVERFGDRGVPSGHVIAIARIQGSVSASGFCNQSEAIPFRLENPLLIVERRVDQGCKHWLQVTLSHAS</sequence>
<evidence type="ECO:0000313" key="2">
    <source>
        <dbReference type="Proteomes" id="UP001364224"/>
    </source>
</evidence>
<proteinExistence type="predicted"/>
<accession>A0ABU8B5Q2</accession>
<evidence type="ECO:0000313" key="1">
    <source>
        <dbReference type="EMBL" id="MEH2553871.1"/>
    </source>
</evidence>
<comment type="caution">
    <text evidence="1">The sequence shown here is derived from an EMBL/GenBank/DDBJ whole genome shotgun (WGS) entry which is preliminary data.</text>
</comment>
<reference evidence="1 2" key="1">
    <citation type="submission" date="2024-02" db="EMBL/GenBank/DDBJ databases">
        <title>Adaptive strategies in a cosmopolitan and abundant soil bacterium.</title>
        <authorList>
            <person name="Carini P."/>
        </authorList>
    </citation>
    <scope>NUCLEOTIDE SEQUENCE [LARGE SCALE GENOMIC DNA]</scope>
    <source>
        <strain evidence="1 2">AZCC 1608</strain>
    </source>
</reference>
<protein>
    <submittedName>
        <fullName evidence="1">Uncharacterized protein</fullName>
    </submittedName>
</protein>
<keyword evidence="2" id="KW-1185">Reference proteome</keyword>